<reference evidence="8" key="1">
    <citation type="submission" date="2015-04" db="EMBL/GenBank/DDBJ databases">
        <authorList>
            <person name="Mushtaq Mamoona"/>
        </authorList>
    </citation>
    <scope>NUCLEOTIDE SEQUENCE [LARGE SCALE GENOMIC DNA]</scope>
    <source>
        <strain evidence="8">AN4859/03</strain>
    </source>
</reference>
<dbReference type="OrthoDB" id="48998at2"/>
<keyword evidence="2" id="KW-0645">Protease</keyword>
<evidence type="ECO:0000256" key="2">
    <source>
        <dbReference type="ARBA" id="ARBA00022670"/>
    </source>
</evidence>
<dbReference type="AlphaFoldDB" id="A0A0G4K8D0"/>
<dbReference type="CDD" id="cd16332">
    <property type="entry name" value="Prp-like"/>
    <property type="match status" value="1"/>
</dbReference>
<dbReference type="Gene3D" id="3.30.70.1490">
    <property type="entry name" value="Cysteine protease Prp"/>
    <property type="match status" value="1"/>
</dbReference>
<keyword evidence="1" id="KW-0690">Ribosome biogenesis</keyword>
<dbReference type="GO" id="GO:0042254">
    <property type="term" value="P:ribosome biogenesis"/>
    <property type="evidence" value="ECO:0007669"/>
    <property type="project" value="UniProtKB-KW"/>
</dbReference>
<organism evidence="7 8">
    <name type="scientific">Brachyspira suanatina</name>
    <dbReference type="NCBI Taxonomy" id="381802"/>
    <lineage>
        <taxon>Bacteria</taxon>
        <taxon>Pseudomonadati</taxon>
        <taxon>Spirochaetota</taxon>
        <taxon>Spirochaetia</taxon>
        <taxon>Brachyspirales</taxon>
        <taxon>Brachyspiraceae</taxon>
        <taxon>Brachyspira</taxon>
    </lineage>
</organism>
<dbReference type="RefSeq" id="WP_048595094.1">
    <property type="nucleotide sequence ID" value="NZ_CVLB01000001.1"/>
</dbReference>
<proteinExistence type="inferred from homology"/>
<name>A0A0G4K8D0_9SPIR</name>
<keyword evidence="3" id="KW-0378">Hydrolase</keyword>
<dbReference type="Pfam" id="PF04327">
    <property type="entry name" value="Peptidase_Prp"/>
    <property type="match status" value="1"/>
</dbReference>
<gene>
    <name evidence="7" type="ORF">BRSU_1944</name>
</gene>
<comment type="similarity">
    <text evidence="5">Belongs to the Prp family.</text>
</comment>
<evidence type="ECO:0000256" key="4">
    <source>
        <dbReference type="ARBA" id="ARBA00022807"/>
    </source>
</evidence>
<accession>A0A0G4K8D0</accession>
<dbReference type="GO" id="GO:0008234">
    <property type="term" value="F:cysteine-type peptidase activity"/>
    <property type="evidence" value="ECO:0007669"/>
    <property type="project" value="UniProtKB-KW"/>
</dbReference>
<dbReference type="InterPro" id="IPR007422">
    <property type="entry name" value="Peptidase_Prp"/>
</dbReference>
<evidence type="ECO:0000256" key="1">
    <source>
        <dbReference type="ARBA" id="ARBA00022517"/>
    </source>
</evidence>
<evidence type="ECO:0000256" key="3">
    <source>
        <dbReference type="ARBA" id="ARBA00022801"/>
    </source>
</evidence>
<keyword evidence="4" id="KW-0788">Thiol protease</keyword>
<keyword evidence="8" id="KW-1185">Reference proteome</keyword>
<evidence type="ECO:0000256" key="5">
    <source>
        <dbReference type="ARBA" id="ARBA00044503"/>
    </source>
</evidence>
<dbReference type="GO" id="GO:0006508">
    <property type="term" value="P:proteolysis"/>
    <property type="evidence" value="ECO:0007669"/>
    <property type="project" value="UniProtKB-KW"/>
</dbReference>
<protein>
    <recommendedName>
        <fullName evidence="6">Ribosomal processing cysteine protease Prp</fullName>
    </recommendedName>
</protein>
<evidence type="ECO:0000256" key="6">
    <source>
        <dbReference type="ARBA" id="ARBA00044538"/>
    </source>
</evidence>
<dbReference type="SUPFAM" id="SSF118010">
    <property type="entry name" value="TM1457-like"/>
    <property type="match status" value="1"/>
</dbReference>
<dbReference type="Proteomes" id="UP000043763">
    <property type="component" value="Unassembled WGS sequence"/>
</dbReference>
<sequence length="118" mass="13422">MSSFVNVVYDIESIIQSITVEGHAGIKRSGEGYEVCIALSALTQAMYKALLSIVGNRFLKYKINDGFLSLEVVNFYKLENDKKIEYKIVSNGYLIGIKSLIKEYPDFIKYKEEYKNGT</sequence>
<evidence type="ECO:0000313" key="7">
    <source>
        <dbReference type="EMBL" id="CRF34209.1"/>
    </source>
</evidence>
<dbReference type="InterPro" id="IPR036764">
    <property type="entry name" value="Peptidase_Prp_sf"/>
</dbReference>
<dbReference type="EMBL" id="CVLB01000001">
    <property type="protein sequence ID" value="CRF34209.1"/>
    <property type="molecule type" value="Genomic_DNA"/>
</dbReference>
<evidence type="ECO:0000313" key="8">
    <source>
        <dbReference type="Proteomes" id="UP000043763"/>
    </source>
</evidence>